<dbReference type="GO" id="GO:0005506">
    <property type="term" value="F:iron ion binding"/>
    <property type="evidence" value="ECO:0007669"/>
    <property type="project" value="UniProtKB-ARBA"/>
</dbReference>
<dbReference type="AlphaFoldDB" id="A0A501XLC7"/>
<protein>
    <submittedName>
        <fullName evidence="1">Phytanoyl-CoA dioxygenase family protein</fullName>
    </submittedName>
</protein>
<dbReference type="Pfam" id="PF05721">
    <property type="entry name" value="PhyH"/>
    <property type="match status" value="1"/>
</dbReference>
<dbReference type="EMBL" id="VFSU01000023">
    <property type="protein sequence ID" value="TPE61370.1"/>
    <property type="molecule type" value="Genomic_DNA"/>
</dbReference>
<dbReference type="OrthoDB" id="2560571at2"/>
<dbReference type="PANTHER" id="PTHR20883:SF49">
    <property type="entry name" value="PHYTANOYL-COA DIOXYGENASE"/>
    <property type="match status" value="1"/>
</dbReference>
<keyword evidence="1" id="KW-0223">Dioxygenase</keyword>
<proteinExistence type="predicted"/>
<dbReference type="SUPFAM" id="SSF51197">
    <property type="entry name" value="Clavaminate synthase-like"/>
    <property type="match status" value="1"/>
</dbReference>
<comment type="caution">
    <text evidence="1">The sequence shown here is derived from an EMBL/GenBank/DDBJ whole genome shotgun (WGS) entry which is preliminary data.</text>
</comment>
<dbReference type="PANTHER" id="PTHR20883">
    <property type="entry name" value="PHYTANOYL-COA DIOXYGENASE DOMAIN CONTAINING 1"/>
    <property type="match status" value="1"/>
</dbReference>
<gene>
    <name evidence="1" type="ORF">FJQ54_08470</name>
</gene>
<dbReference type="InterPro" id="IPR008775">
    <property type="entry name" value="Phytyl_CoA_dOase-like"/>
</dbReference>
<evidence type="ECO:0000313" key="2">
    <source>
        <dbReference type="Proteomes" id="UP000319897"/>
    </source>
</evidence>
<dbReference type="Proteomes" id="UP000319897">
    <property type="component" value="Unassembled WGS sequence"/>
</dbReference>
<sequence length="364" mass="41044">MRRRARRHLRAQRRRLPGPLAAHSLRRRRARHPATVRQGGTVWLTWRLSKKTDVNVINCLRRAGNGGNMMLASDFRLESRRAAMGGWNMIDDSIATARIAYRRDGAAVIRDVLDTGWIERMRAAVERVISAPSASAVEYTPGGAPGRYVGDFFVWMRDADFRALMLESPLPALAQSLMQSQETRLFYDQLLVKEPGTREETPWHQDLPYWPVKGEDVLSLWVPLDPVRLETGAVQYARGSHAEGHFYAPRAFSAGSGFADLYARMNLEPLPSEAEIRDRHEILCFETQPGDVVVHHPLALHYSAGNLSPTVRRRAIAIRYLGDDARWDARPGTFVEKESIRTGLLAPLDFADGARLDGPNFPRC</sequence>
<organism evidence="1 2">
    <name type="scientific">Sandaracinobacter neustonicus</name>
    <dbReference type="NCBI Taxonomy" id="1715348"/>
    <lineage>
        <taxon>Bacteria</taxon>
        <taxon>Pseudomonadati</taxon>
        <taxon>Pseudomonadota</taxon>
        <taxon>Alphaproteobacteria</taxon>
        <taxon>Sphingomonadales</taxon>
        <taxon>Sphingosinicellaceae</taxon>
        <taxon>Sandaracinobacter</taxon>
    </lineage>
</organism>
<evidence type="ECO:0000313" key="1">
    <source>
        <dbReference type="EMBL" id="TPE61370.1"/>
    </source>
</evidence>
<dbReference type="GO" id="GO:0016706">
    <property type="term" value="F:2-oxoglutarate-dependent dioxygenase activity"/>
    <property type="evidence" value="ECO:0007669"/>
    <property type="project" value="UniProtKB-ARBA"/>
</dbReference>
<reference evidence="1 2" key="1">
    <citation type="submission" date="2019-06" db="EMBL/GenBank/DDBJ databases">
        <authorList>
            <person name="Lee I."/>
            <person name="Jang G.I."/>
            <person name="Hwang C.Y."/>
        </authorList>
    </citation>
    <scope>NUCLEOTIDE SEQUENCE [LARGE SCALE GENOMIC DNA]</scope>
    <source>
        <strain evidence="1 2">PAMC 28131</strain>
    </source>
</reference>
<name>A0A501XLC7_9SPHN</name>
<keyword evidence="1" id="KW-0560">Oxidoreductase</keyword>
<accession>A0A501XLC7</accession>
<keyword evidence="2" id="KW-1185">Reference proteome</keyword>
<dbReference type="Gene3D" id="2.60.120.620">
    <property type="entry name" value="q2cbj1_9rhob like domain"/>
    <property type="match status" value="1"/>
</dbReference>